<protein>
    <submittedName>
        <fullName evidence="1">Uncharacterized protein</fullName>
    </submittedName>
</protein>
<keyword evidence="2" id="KW-1185">Reference proteome</keyword>
<dbReference type="PATRIC" id="fig|243275.7.peg.217"/>
<dbReference type="OrthoDB" id="361815at2"/>
<evidence type="ECO:0000313" key="2">
    <source>
        <dbReference type="Proteomes" id="UP000008212"/>
    </source>
</evidence>
<reference evidence="1 2" key="1">
    <citation type="journal article" date="2004" name="Proc. Natl. Acad. Sci. U.S.A.">
        <title>Comparison of the genome of the oral pathogen Treponema denticola with other spirochete genomes.</title>
        <authorList>
            <person name="Seshadri R."/>
            <person name="Myers G.S."/>
            <person name="Tettelin H."/>
            <person name="Eisen J.A."/>
            <person name="Heidelberg J.F."/>
            <person name="Dodson R.J."/>
            <person name="Davidsen T.M."/>
            <person name="DeBoy R.T."/>
            <person name="Fouts D.E."/>
            <person name="Haft D.H."/>
            <person name="Selengut J."/>
            <person name="Ren Q."/>
            <person name="Brinkac L.M."/>
            <person name="Madupu R."/>
            <person name="Kolonay J."/>
            <person name="Durkin S.A."/>
            <person name="Daugherty S.C."/>
            <person name="Shetty J."/>
            <person name="Shvartsbeyn A."/>
            <person name="Gebregeorgis E."/>
            <person name="Geer K."/>
            <person name="Tsegaye G."/>
            <person name="Malek J."/>
            <person name="Ayodeji B."/>
            <person name="Shatsman S."/>
            <person name="McLeod M.P."/>
            <person name="Smajs D."/>
            <person name="Howell J.K."/>
            <person name="Pal S."/>
            <person name="Amin A."/>
            <person name="Vashisth P."/>
            <person name="McNeill T.Z."/>
            <person name="Xiang Q."/>
            <person name="Sodergren E."/>
            <person name="Baca E."/>
            <person name="Weinstock G.M."/>
            <person name="Norris S.J."/>
            <person name="Fraser C.M."/>
            <person name="Paulsen I.T."/>
        </authorList>
    </citation>
    <scope>NUCLEOTIDE SEQUENCE [LARGE SCALE GENOMIC DNA]</scope>
    <source>
        <strain evidence="2">ATCC 35405 / DSM 14222 / CIP 103919 / JCM 8153 / KCTC 15104</strain>
    </source>
</reference>
<organism evidence="1 2">
    <name type="scientific">Treponema denticola (strain ATCC 35405 / DSM 14222 / CIP 103919 / JCM 8153 / KCTC 15104)</name>
    <dbReference type="NCBI Taxonomy" id="243275"/>
    <lineage>
        <taxon>Bacteria</taxon>
        <taxon>Pseudomonadati</taxon>
        <taxon>Spirochaetota</taxon>
        <taxon>Spirochaetia</taxon>
        <taxon>Spirochaetales</taxon>
        <taxon>Treponemataceae</taxon>
        <taxon>Treponema</taxon>
    </lineage>
</organism>
<sequence>MYTIKLSEIAANYIASLDKKHDIYELMKKYIKTGLLDNK</sequence>
<name>Q73R67_TREDE</name>
<accession>Q73R67</accession>
<dbReference type="AlphaFoldDB" id="Q73R67"/>
<dbReference type="STRING" id="243275.TDE_0224"/>
<dbReference type="Proteomes" id="UP000008212">
    <property type="component" value="Chromosome"/>
</dbReference>
<dbReference type="EMBL" id="AE017226">
    <property type="protein sequence ID" value="AAS10721.1"/>
    <property type="molecule type" value="Genomic_DNA"/>
</dbReference>
<gene>
    <name evidence="1" type="ordered locus">TDE_0224</name>
</gene>
<dbReference type="HOGENOM" id="CLU_3318656_0_0_12"/>
<dbReference type="KEGG" id="tde:TDE_0224"/>
<proteinExistence type="predicted"/>
<dbReference type="PaxDb" id="243275-TDE_0224"/>
<evidence type="ECO:0000313" key="1">
    <source>
        <dbReference type="EMBL" id="AAS10721.1"/>
    </source>
</evidence>